<dbReference type="EMBL" id="BK016143">
    <property type="protein sequence ID" value="DAF98183.1"/>
    <property type="molecule type" value="Genomic_DNA"/>
</dbReference>
<proteinExistence type="predicted"/>
<accession>A0A8S5UUM5</accession>
<organism evidence="1">
    <name type="scientific">Myoviridae sp. ctP6q2</name>
    <dbReference type="NCBI Taxonomy" id="2825096"/>
    <lineage>
        <taxon>Viruses</taxon>
        <taxon>Duplodnaviria</taxon>
        <taxon>Heunggongvirae</taxon>
        <taxon>Uroviricota</taxon>
        <taxon>Caudoviricetes</taxon>
    </lineage>
</organism>
<name>A0A8S5UUM5_9CAUD</name>
<protein>
    <submittedName>
        <fullName evidence="1">Uncharacterized protein</fullName>
    </submittedName>
</protein>
<reference evidence="1" key="1">
    <citation type="journal article" date="2021" name="Proc. Natl. Acad. Sci. U.S.A.">
        <title>A Catalog of Tens of Thousands of Viruses from Human Metagenomes Reveals Hidden Associations with Chronic Diseases.</title>
        <authorList>
            <person name="Tisza M.J."/>
            <person name="Buck C.B."/>
        </authorList>
    </citation>
    <scope>NUCLEOTIDE SEQUENCE</scope>
    <source>
        <strain evidence="1">CtP6q2</strain>
    </source>
</reference>
<sequence length="29" mass="3354">MNYLLINKLICSFVTGNCLHGVKLHHTHF</sequence>
<evidence type="ECO:0000313" key="1">
    <source>
        <dbReference type="EMBL" id="DAF98183.1"/>
    </source>
</evidence>